<sequence length="187" mass="21777">MFSFKEQMHGMDSYHPELLPFPSSQHPFSLHPVSFNNLLLSDTENTNMLFFFRARFPVAENDFQNLCAPKRERMSISMVIDIWYWDVVCYLGQSQGSSALTGDNPFTIPATKALSSSISFKYMVREDAERSNSNSPNFSRILSYMYLFEQNKTPSIRRACIPNQVLLLRMLSFHRKKPPQIRLNNLY</sequence>
<protein>
    <submittedName>
        <fullName evidence="1">Uncharacterized protein</fullName>
    </submittedName>
</protein>
<organism evidence="1 2">
    <name type="scientific">Onchocerca flexuosa</name>
    <dbReference type="NCBI Taxonomy" id="387005"/>
    <lineage>
        <taxon>Eukaryota</taxon>
        <taxon>Metazoa</taxon>
        <taxon>Ecdysozoa</taxon>
        <taxon>Nematoda</taxon>
        <taxon>Chromadorea</taxon>
        <taxon>Rhabditida</taxon>
        <taxon>Spirurina</taxon>
        <taxon>Spiruromorpha</taxon>
        <taxon>Filarioidea</taxon>
        <taxon>Onchocercidae</taxon>
        <taxon>Onchocerca</taxon>
    </lineage>
</organism>
<dbReference type="Proteomes" id="UP000242913">
    <property type="component" value="Unassembled WGS sequence"/>
</dbReference>
<reference evidence="1 2" key="1">
    <citation type="submission" date="2015-12" db="EMBL/GenBank/DDBJ databases">
        <title>Draft genome of the nematode, Onchocerca flexuosa.</title>
        <authorList>
            <person name="Mitreva M."/>
        </authorList>
    </citation>
    <scope>NUCLEOTIDE SEQUENCE [LARGE SCALE GENOMIC DNA]</scope>
    <source>
        <strain evidence="1">Red Deer</strain>
    </source>
</reference>
<gene>
    <name evidence="1" type="ORF">X798_04474</name>
</gene>
<proteinExistence type="predicted"/>
<name>A0A238BV12_9BILA</name>
<evidence type="ECO:0000313" key="2">
    <source>
        <dbReference type="Proteomes" id="UP000242913"/>
    </source>
</evidence>
<keyword evidence="2" id="KW-1185">Reference proteome</keyword>
<dbReference type="EMBL" id="KZ270007">
    <property type="protein sequence ID" value="OZC08540.1"/>
    <property type="molecule type" value="Genomic_DNA"/>
</dbReference>
<dbReference type="AlphaFoldDB" id="A0A238BV12"/>
<accession>A0A238BV12</accession>
<evidence type="ECO:0000313" key="1">
    <source>
        <dbReference type="EMBL" id="OZC08540.1"/>
    </source>
</evidence>